<dbReference type="GO" id="GO:0051256">
    <property type="term" value="P:mitotic spindle midzone assembly"/>
    <property type="evidence" value="ECO:0007669"/>
    <property type="project" value="TreeGrafter"/>
</dbReference>
<evidence type="ECO:0000313" key="3">
    <source>
        <dbReference type="Proteomes" id="UP001166674"/>
    </source>
</evidence>
<comment type="caution">
    <text evidence="2">The sequence shown here is derived from an EMBL/GenBank/DDBJ whole genome shotgun (WGS) entry which is preliminary data.</text>
</comment>
<dbReference type="GO" id="GO:0008017">
    <property type="term" value="F:microtubule binding"/>
    <property type="evidence" value="ECO:0007669"/>
    <property type="project" value="InterPro"/>
</dbReference>
<proteinExistence type="predicted"/>
<dbReference type="GO" id="GO:0005813">
    <property type="term" value="C:centrosome"/>
    <property type="evidence" value="ECO:0007669"/>
    <property type="project" value="TreeGrafter"/>
</dbReference>
<feature type="compositionally biased region" description="Low complexity" evidence="1">
    <location>
        <begin position="129"/>
        <end position="149"/>
    </location>
</feature>
<feature type="non-terminal residue" evidence="2">
    <location>
        <position position="1"/>
    </location>
</feature>
<dbReference type="GO" id="GO:0005881">
    <property type="term" value="C:cytoplasmic microtubule"/>
    <property type="evidence" value="ECO:0007669"/>
    <property type="project" value="TreeGrafter"/>
</dbReference>
<organism evidence="2 3">
    <name type="scientific">Sciurus carolinensis</name>
    <name type="common">Eastern gray squirrel</name>
    <dbReference type="NCBI Taxonomy" id="30640"/>
    <lineage>
        <taxon>Eukaryota</taxon>
        <taxon>Metazoa</taxon>
        <taxon>Chordata</taxon>
        <taxon>Craniata</taxon>
        <taxon>Vertebrata</taxon>
        <taxon>Euteleostomi</taxon>
        <taxon>Mammalia</taxon>
        <taxon>Eutheria</taxon>
        <taxon>Euarchontoglires</taxon>
        <taxon>Glires</taxon>
        <taxon>Rodentia</taxon>
        <taxon>Sciuromorpha</taxon>
        <taxon>Sciuridae</taxon>
        <taxon>Sciurinae</taxon>
        <taxon>Sciurini</taxon>
        <taxon>Sciurus</taxon>
    </lineage>
</organism>
<reference evidence="2" key="1">
    <citation type="submission" date="2020-03" db="EMBL/GenBank/DDBJ databases">
        <title>Studies in the Genomics of Life Span.</title>
        <authorList>
            <person name="Glass D."/>
        </authorList>
    </citation>
    <scope>NUCLEOTIDE SEQUENCE</scope>
    <source>
        <strain evidence="2">SUZIE</strain>
        <tissue evidence="2">Muscle</tissue>
    </source>
</reference>
<evidence type="ECO:0000313" key="2">
    <source>
        <dbReference type="EMBL" id="MBZ3879903.1"/>
    </source>
</evidence>
<dbReference type="Proteomes" id="UP001166674">
    <property type="component" value="Unassembled WGS sequence"/>
</dbReference>
<dbReference type="PANTHER" id="PTHR21831:SF2">
    <property type="entry name" value="MICROTUBULE-ASSOCIATED PROTEIN 10"/>
    <property type="match status" value="1"/>
</dbReference>
<gene>
    <name evidence="2" type="ORF">SUZIE_155265</name>
</gene>
<dbReference type="PANTHER" id="PTHR21831">
    <property type="entry name" value="MICROTUBULE-ASSOCIATED PROTEIN 10"/>
    <property type="match status" value="1"/>
</dbReference>
<dbReference type="InterPro" id="IPR039302">
    <property type="entry name" value="MAP10"/>
</dbReference>
<feature type="compositionally biased region" description="Low complexity" evidence="1">
    <location>
        <begin position="165"/>
        <end position="174"/>
    </location>
</feature>
<evidence type="ECO:0000256" key="1">
    <source>
        <dbReference type="SAM" id="MobiDB-lite"/>
    </source>
</evidence>
<name>A0AA41MXN2_SCICA</name>
<dbReference type="GO" id="GO:0031122">
    <property type="term" value="P:cytoplasmic microtubule organization"/>
    <property type="evidence" value="ECO:0007669"/>
    <property type="project" value="TreeGrafter"/>
</dbReference>
<dbReference type="GO" id="GO:0030496">
    <property type="term" value="C:midbody"/>
    <property type="evidence" value="ECO:0007669"/>
    <property type="project" value="TreeGrafter"/>
</dbReference>
<keyword evidence="3" id="KW-1185">Reference proteome</keyword>
<protein>
    <submittedName>
        <fullName evidence="2">Microtubule-associated protein 10</fullName>
    </submittedName>
</protein>
<dbReference type="GO" id="GO:0032467">
    <property type="term" value="P:positive regulation of cytokinesis"/>
    <property type="evidence" value="ECO:0007669"/>
    <property type="project" value="TreeGrafter"/>
</dbReference>
<accession>A0AA41MXN2</accession>
<dbReference type="AlphaFoldDB" id="A0AA41MXN2"/>
<dbReference type="GO" id="GO:1990023">
    <property type="term" value="C:mitotic spindle midzone"/>
    <property type="evidence" value="ECO:0007669"/>
    <property type="project" value="TreeGrafter"/>
</dbReference>
<feature type="region of interest" description="Disordered" evidence="1">
    <location>
        <begin position="103"/>
        <end position="181"/>
    </location>
</feature>
<dbReference type="GO" id="GO:0097431">
    <property type="term" value="C:mitotic spindle pole"/>
    <property type="evidence" value="ECO:0007669"/>
    <property type="project" value="TreeGrafter"/>
</dbReference>
<dbReference type="EMBL" id="JAATJV010370447">
    <property type="protein sequence ID" value="MBZ3879903.1"/>
    <property type="molecule type" value="Genomic_DNA"/>
</dbReference>
<sequence length="196" mass="20147">FRLLDFAPLLVRAPSRPTTLPGGALGFGRGKACVFHLRPAALRRPRLRAVSGLAVQRLLGACDVPLPAAGGPGRRGTFALLDPAGRRIGDLALFCRWTAASVTPPARPPPPSAPRTAVPGTPRGGTRTAAPAALDPAAAGEGAPSPARAVCAENRKPDPAEAADSSVSTISTSSEENPSRTWKPTPFALLLCITLT</sequence>